<dbReference type="STRING" id="180163.SAMN02745174_01841"/>
<name>A0A1T4P9R7_9FUSO</name>
<dbReference type="EMBL" id="FUWX01000013">
    <property type="protein sequence ID" value="SJZ88310.1"/>
    <property type="molecule type" value="Genomic_DNA"/>
</dbReference>
<organism evidence="1 2">
    <name type="scientific">Cetobacterium ceti</name>
    <dbReference type="NCBI Taxonomy" id="180163"/>
    <lineage>
        <taxon>Bacteria</taxon>
        <taxon>Fusobacteriati</taxon>
        <taxon>Fusobacteriota</taxon>
        <taxon>Fusobacteriia</taxon>
        <taxon>Fusobacteriales</taxon>
        <taxon>Fusobacteriaceae</taxon>
        <taxon>Cetobacterium</taxon>
    </lineage>
</organism>
<dbReference type="RefSeq" id="WP_078694301.1">
    <property type="nucleotide sequence ID" value="NZ_FUWX01000013.1"/>
</dbReference>
<evidence type="ECO:0000313" key="2">
    <source>
        <dbReference type="Proteomes" id="UP000191153"/>
    </source>
</evidence>
<dbReference type="Proteomes" id="UP000191153">
    <property type="component" value="Unassembled WGS sequence"/>
</dbReference>
<accession>A0A1T4P9R7</accession>
<reference evidence="1 2" key="1">
    <citation type="submission" date="2017-02" db="EMBL/GenBank/DDBJ databases">
        <authorList>
            <person name="Peterson S.W."/>
        </authorList>
    </citation>
    <scope>NUCLEOTIDE SEQUENCE [LARGE SCALE GENOMIC DNA]</scope>
    <source>
        <strain evidence="1 2">ATCC 700028</strain>
    </source>
</reference>
<proteinExistence type="predicted"/>
<keyword evidence="2" id="KW-1185">Reference proteome</keyword>
<protein>
    <submittedName>
        <fullName evidence="1">Uncharacterized protein</fullName>
    </submittedName>
</protein>
<dbReference type="AlphaFoldDB" id="A0A1T4P9R7"/>
<sequence>MINKYIFYFLIIGNFLFGADNLKINFERNEPILGSEYYVEINNFSQGFYKNATGYSQSVKVEGKPLRLKPNLKTIKIDFKGQEYYFDVNASQNKEKHFKIDFKGVIIDFKWRCEDKDSVFFKIDQWDLEKKDINFKMTYVYEDEEESQNVNIFIPRLNPIIYFYGKINKNILVKKRKYKENIILLKELRLKDYDYSIFSKFNFFNDENIEVIGKNYKGKGKILYLEKIEKNIYKEVTNLNIQDYINKNIFLGLEIPKDLKPAEDYVAQGNILSLAYNDKAEKLLNKVILLKVEYPRINRKIILTKEFNNCEEININNFLGKNKNYIFFEKNIKKEKIFDKILLLRYKNKNIFKFIVDKNGNSKEKYFDNFSIKVINGDIIVKLQKSFLKKSFYLNFDILNKKNELEKTLLLNFKRENIYIIE</sequence>
<evidence type="ECO:0000313" key="1">
    <source>
        <dbReference type="EMBL" id="SJZ88310.1"/>
    </source>
</evidence>
<gene>
    <name evidence="1" type="ORF">SAMN02745174_01841</name>
</gene>